<dbReference type="RefSeq" id="WP_015105115.1">
    <property type="nucleotide sequence ID" value="NC_019673.1"/>
</dbReference>
<dbReference type="EMBL" id="HE804045">
    <property type="protein sequence ID" value="CCH35006.1"/>
    <property type="molecule type" value="Genomic_DNA"/>
</dbReference>
<sequence length="404" mass="44924">MPGLGENFVADERHYATYFDTLPKVDVAIWVIEAPSRTISPIEVALRRLRQLGGSALIDKIVFAANKIDRSHPGETAWVKQANIPSPEQEATIGLYSTFLEKALGSEIPHAGKSIVCYSATRRYNLETLMEKVGAHAPDDRAWLLGRVADFKELVDPRLLKWVESTRRPSTSGGVNHYLRDVAGRTGVERGRRPPLRIHVQDERRRRPPAGRRRTVVQEVLLRRGPVHRRGARLHRQEHRGIRPGHGLRRAAGVAPRHRPRSGELVAAVIGSETFLPLPFPECPSCRSSWETSRRSPCGGDLEVQPISRSGRCGRCGQRWDIMSSAFHCSCGHEFSAADVHGAIDRLLDMCRRLVNILENRARANDYFTTRSQASLRGFVASCLGSLGEAAGFVIGKLLGKLLI</sequence>
<proteinExistence type="predicted"/>
<dbReference type="Proteomes" id="UP000006281">
    <property type="component" value="Chromosome"/>
</dbReference>
<accession>K0K9I9</accession>
<dbReference type="STRING" id="1179773.BN6_77860"/>
<dbReference type="OrthoDB" id="4350356at2"/>
<protein>
    <submittedName>
        <fullName evidence="1">Uncharacterized protein</fullName>
    </submittedName>
</protein>
<organism evidence="1 2">
    <name type="scientific">Saccharothrix espanaensis (strain ATCC 51144 / DSM 44229 / JCM 9112 / NBRC 15066 / NRRL 15764)</name>
    <dbReference type="NCBI Taxonomy" id="1179773"/>
    <lineage>
        <taxon>Bacteria</taxon>
        <taxon>Bacillati</taxon>
        <taxon>Actinomycetota</taxon>
        <taxon>Actinomycetes</taxon>
        <taxon>Pseudonocardiales</taxon>
        <taxon>Pseudonocardiaceae</taxon>
        <taxon>Saccharothrix</taxon>
    </lineage>
</organism>
<gene>
    <name evidence="1" type="ordered locus">BN6_77860</name>
</gene>
<dbReference type="InterPro" id="IPR027417">
    <property type="entry name" value="P-loop_NTPase"/>
</dbReference>
<reference evidence="1 2" key="1">
    <citation type="journal article" date="2012" name="BMC Genomics">
        <title>Complete genome sequence of Saccharothrix espanaensis DSM 44229T and comparison to the other completely sequenced Pseudonocardiaceae.</title>
        <authorList>
            <person name="Strobel T."/>
            <person name="Al-Dilaimi A."/>
            <person name="Blom J."/>
            <person name="Gessner A."/>
            <person name="Kalinowski J."/>
            <person name="Luzhetska M."/>
            <person name="Puhler A."/>
            <person name="Szczepanowski R."/>
            <person name="Bechthold A."/>
            <person name="Ruckert C."/>
        </authorList>
    </citation>
    <scope>NUCLEOTIDE SEQUENCE [LARGE SCALE GENOMIC DNA]</scope>
    <source>
        <strain evidence="2">ATCC 51144 / DSM 44229 / JCM 9112 / NBRC 15066 / NRRL 15764</strain>
    </source>
</reference>
<evidence type="ECO:0000313" key="1">
    <source>
        <dbReference type="EMBL" id="CCH35006.1"/>
    </source>
</evidence>
<evidence type="ECO:0000313" key="2">
    <source>
        <dbReference type="Proteomes" id="UP000006281"/>
    </source>
</evidence>
<name>K0K9I9_SACES</name>
<dbReference type="eggNOG" id="COG3596">
    <property type="taxonomic scope" value="Bacteria"/>
</dbReference>
<keyword evidence="2" id="KW-1185">Reference proteome</keyword>
<dbReference type="SUPFAM" id="SSF52540">
    <property type="entry name" value="P-loop containing nucleoside triphosphate hydrolases"/>
    <property type="match status" value="1"/>
</dbReference>
<dbReference type="PATRIC" id="fig|1179773.3.peg.7862"/>
<dbReference type="HOGENOM" id="CLU_681309_0_0_11"/>
<dbReference type="Gene3D" id="3.40.50.300">
    <property type="entry name" value="P-loop containing nucleotide triphosphate hydrolases"/>
    <property type="match status" value="1"/>
</dbReference>
<dbReference type="AlphaFoldDB" id="K0K9I9"/>
<dbReference type="KEGG" id="sesp:BN6_77860"/>